<evidence type="ECO:0000256" key="1">
    <source>
        <dbReference type="ARBA" id="ARBA00022603"/>
    </source>
</evidence>
<evidence type="ECO:0000259" key="4">
    <source>
        <dbReference type="Pfam" id="PF00891"/>
    </source>
</evidence>
<evidence type="ECO:0000256" key="2">
    <source>
        <dbReference type="ARBA" id="ARBA00022679"/>
    </source>
</evidence>
<proteinExistence type="predicted"/>
<keyword evidence="1 5" id="KW-0489">Methyltransferase</keyword>
<dbReference type="InterPro" id="IPR016461">
    <property type="entry name" value="COMT-like"/>
</dbReference>
<gene>
    <name evidence="5" type="ORF">K435DRAFT_834525</name>
</gene>
<feature type="domain" description="O-methyltransferase C-terminal" evidence="4">
    <location>
        <begin position="257"/>
        <end position="434"/>
    </location>
</feature>
<evidence type="ECO:0000256" key="3">
    <source>
        <dbReference type="ARBA" id="ARBA00022691"/>
    </source>
</evidence>
<keyword evidence="2 5" id="KW-0808">Transferase</keyword>
<keyword evidence="6" id="KW-1185">Reference proteome</keyword>
<dbReference type="PROSITE" id="PS51683">
    <property type="entry name" value="SAM_OMT_II"/>
    <property type="match status" value="1"/>
</dbReference>
<dbReference type="InterPro" id="IPR001077">
    <property type="entry name" value="COMT_C"/>
</dbReference>
<dbReference type="PANTHER" id="PTHR43712">
    <property type="entry name" value="PUTATIVE (AFU_ORTHOLOGUE AFUA_4G14580)-RELATED"/>
    <property type="match status" value="1"/>
</dbReference>
<name>A0A4S8MS63_DENBC</name>
<accession>A0A4S8MS63</accession>
<dbReference type="Gene3D" id="1.10.10.10">
    <property type="entry name" value="Winged helix-like DNA-binding domain superfamily/Winged helix DNA-binding domain"/>
    <property type="match status" value="1"/>
</dbReference>
<dbReference type="Proteomes" id="UP000297245">
    <property type="component" value="Unassembled WGS sequence"/>
</dbReference>
<dbReference type="InterPro" id="IPR029063">
    <property type="entry name" value="SAM-dependent_MTases_sf"/>
</dbReference>
<dbReference type="EMBL" id="ML179046">
    <property type="protein sequence ID" value="THV05802.1"/>
    <property type="molecule type" value="Genomic_DNA"/>
</dbReference>
<dbReference type="GO" id="GO:0032259">
    <property type="term" value="P:methylation"/>
    <property type="evidence" value="ECO:0007669"/>
    <property type="project" value="UniProtKB-KW"/>
</dbReference>
<sequence>MSGDLTSLLSIINTQTSILQSAYAKSNTPFPSIDDSSFNPASSIEMDPQLARTRQLIVAAASQLIASVQPPAEIVQDAALAFVKTSALGFLVDINVPEALKGGNPEGMHVDELGKATGVDPSYIARALRYLSTRHIFTEVSPNVFKHNRNSLLATKSKSLAEVKKDPLRAFEKAPLAAFVGLLADEGMKSGCHLSPHLQNPRAPSPFSLMSGTNTKRYWDILKEPGNEFRDQRFIAMMDGQTEAHPEEIVISGINGNALAQNGVVVELGGNVGTATFRLKKTYPHLKYVVQDLKTGIDAAEVYWKERDAGAVTSGQVSLQVHNFFDPQPVKNAAVYFLHSVLHDWDDPQARKMLSNIRGAAGSNSKLVIFDMLTRYSIKGSKDTDEHSLQVPDPLLANLGIAMPTAMDMSLLMLLGGKGRTRDDFEKLAREAGWKLESVKVDPTVIFSMATLTFSAA</sequence>
<dbReference type="Gene3D" id="3.40.50.150">
    <property type="entry name" value="Vaccinia Virus protein VP39"/>
    <property type="match status" value="1"/>
</dbReference>
<dbReference type="SUPFAM" id="SSF46785">
    <property type="entry name" value="Winged helix' DNA-binding domain"/>
    <property type="match status" value="1"/>
</dbReference>
<dbReference type="AlphaFoldDB" id="A0A4S8MS63"/>
<dbReference type="InterPro" id="IPR036388">
    <property type="entry name" value="WH-like_DNA-bd_sf"/>
</dbReference>
<dbReference type="GO" id="GO:0008171">
    <property type="term" value="F:O-methyltransferase activity"/>
    <property type="evidence" value="ECO:0007669"/>
    <property type="project" value="InterPro"/>
</dbReference>
<dbReference type="SUPFAM" id="SSF53335">
    <property type="entry name" value="S-adenosyl-L-methionine-dependent methyltransferases"/>
    <property type="match status" value="1"/>
</dbReference>
<protein>
    <submittedName>
        <fullName evidence="5">S-adenosyl-L-methionine-dependent methyltransferase</fullName>
    </submittedName>
</protein>
<keyword evidence="3" id="KW-0949">S-adenosyl-L-methionine</keyword>
<dbReference type="InterPro" id="IPR036390">
    <property type="entry name" value="WH_DNA-bd_sf"/>
</dbReference>
<organism evidence="5 6">
    <name type="scientific">Dendrothele bispora (strain CBS 962.96)</name>
    <dbReference type="NCBI Taxonomy" id="1314807"/>
    <lineage>
        <taxon>Eukaryota</taxon>
        <taxon>Fungi</taxon>
        <taxon>Dikarya</taxon>
        <taxon>Basidiomycota</taxon>
        <taxon>Agaricomycotina</taxon>
        <taxon>Agaricomycetes</taxon>
        <taxon>Agaricomycetidae</taxon>
        <taxon>Agaricales</taxon>
        <taxon>Agaricales incertae sedis</taxon>
        <taxon>Dendrothele</taxon>
    </lineage>
</organism>
<reference evidence="5 6" key="1">
    <citation type="journal article" date="2019" name="Nat. Ecol. Evol.">
        <title>Megaphylogeny resolves global patterns of mushroom evolution.</title>
        <authorList>
            <person name="Varga T."/>
            <person name="Krizsan K."/>
            <person name="Foldi C."/>
            <person name="Dima B."/>
            <person name="Sanchez-Garcia M."/>
            <person name="Sanchez-Ramirez S."/>
            <person name="Szollosi G.J."/>
            <person name="Szarkandi J.G."/>
            <person name="Papp V."/>
            <person name="Albert L."/>
            <person name="Andreopoulos W."/>
            <person name="Angelini C."/>
            <person name="Antonin V."/>
            <person name="Barry K.W."/>
            <person name="Bougher N.L."/>
            <person name="Buchanan P."/>
            <person name="Buyck B."/>
            <person name="Bense V."/>
            <person name="Catcheside P."/>
            <person name="Chovatia M."/>
            <person name="Cooper J."/>
            <person name="Damon W."/>
            <person name="Desjardin D."/>
            <person name="Finy P."/>
            <person name="Geml J."/>
            <person name="Haridas S."/>
            <person name="Hughes K."/>
            <person name="Justo A."/>
            <person name="Karasinski D."/>
            <person name="Kautmanova I."/>
            <person name="Kiss B."/>
            <person name="Kocsube S."/>
            <person name="Kotiranta H."/>
            <person name="LaButti K.M."/>
            <person name="Lechner B.E."/>
            <person name="Liimatainen K."/>
            <person name="Lipzen A."/>
            <person name="Lukacs Z."/>
            <person name="Mihaltcheva S."/>
            <person name="Morgado L.N."/>
            <person name="Niskanen T."/>
            <person name="Noordeloos M.E."/>
            <person name="Ohm R.A."/>
            <person name="Ortiz-Santana B."/>
            <person name="Ovrebo C."/>
            <person name="Racz N."/>
            <person name="Riley R."/>
            <person name="Savchenko A."/>
            <person name="Shiryaev A."/>
            <person name="Soop K."/>
            <person name="Spirin V."/>
            <person name="Szebenyi C."/>
            <person name="Tomsovsky M."/>
            <person name="Tulloss R.E."/>
            <person name="Uehling J."/>
            <person name="Grigoriev I.V."/>
            <person name="Vagvolgyi C."/>
            <person name="Papp T."/>
            <person name="Martin F.M."/>
            <person name="Miettinen O."/>
            <person name="Hibbett D.S."/>
            <person name="Nagy L.G."/>
        </authorList>
    </citation>
    <scope>NUCLEOTIDE SEQUENCE [LARGE SCALE GENOMIC DNA]</scope>
    <source>
        <strain evidence="5 6">CBS 962.96</strain>
    </source>
</reference>
<dbReference type="OrthoDB" id="2410195at2759"/>
<dbReference type="Pfam" id="PF00891">
    <property type="entry name" value="Methyltransf_2"/>
    <property type="match status" value="1"/>
</dbReference>
<dbReference type="PANTHER" id="PTHR43712:SF2">
    <property type="entry name" value="O-METHYLTRANSFERASE CICE"/>
    <property type="match status" value="1"/>
</dbReference>
<evidence type="ECO:0000313" key="6">
    <source>
        <dbReference type="Proteomes" id="UP000297245"/>
    </source>
</evidence>
<evidence type="ECO:0000313" key="5">
    <source>
        <dbReference type="EMBL" id="THV05802.1"/>
    </source>
</evidence>